<sequence>MARSYVTPDDAEEDAAVDLTPMLDVVFIMLIFFIVTATFIKETGVEVNRPEASTAEQKDNVAVLVAINADNSVWMDGRRIDVLSVRANIERLHAENPNGGVVIQADELASMKTFTQVLDQAREVVPGSQIALATDDR</sequence>
<organism evidence="9 10">
    <name type="scientific">Banduia mediterranea</name>
    <dbReference type="NCBI Taxonomy" id="3075609"/>
    <lineage>
        <taxon>Bacteria</taxon>
        <taxon>Pseudomonadati</taxon>
        <taxon>Pseudomonadota</taxon>
        <taxon>Gammaproteobacteria</taxon>
        <taxon>Nevskiales</taxon>
        <taxon>Algiphilaceae</taxon>
        <taxon>Banduia</taxon>
    </lineage>
</organism>
<reference evidence="9 10" key="1">
    <citation type="submission" date="2023-09" db="EMBL/GenBank/DDBJ databases">
        <authorList>
            <person name="Rey-Velasco X."/>
        </authorList>
    </citation>
    <scope>NUCLEOTIDE SEQUENCE [LARGE SCALE GENOMIC DNA]</scope>
    <source>
        <strain evidence="9 10">W345</strain>
    </source>
</reference>
<evidence type="ECO:0000256" key="2">
    <source>
        <dbReference type="ARBA" id="ARBA00005811"/>
    </source>
</evidence>
<gene>
    <name evidence="9" type="ORF">RM530_00560</name>
</gene>
<evidence type="ECO:0000256" key="3">
    <source>
        <dbReference type="ARBA" id="ARBA00022475"/>
    </source>
</evidence>
<dbReference type="EMBL" id="JAVRIC010000001">
    <property type="protein sequence ID" value="MDT0495860.1"/>
    <property type="molecule type" value="Genomic_DNA"/>
</dbReference>
<keyword evidence="6 8" id="KW-0472">Membrane</keyword>
<name>A0ABU2WDA1_9GAMM</name>
<keyword evidence="5 8" id="KW-1133">Transmembrane helix</keyword>
<keyword evidence="7" id="KW-0653">Protein transport</keyword>
<keyword evidence="10" id="KW-1185">Reference proteome</keyword>
<protein>
    <submittedName>
        <fullName evidence="9">Biopolymer transporter ExbD</fullName>
    </submittedName>
</protein>
<keyword evidence="7" id="KW-0813">Transport</keyword>
<comment type="caution">
    <text evidence="9">The sequence shown here is derived from an EMBL/GenBank/DDBJ whole genome shotgun (WGS) entry which is preliminary data.</text>
</comment>
<keyword evidence="3" id="KW-1003">Cell membrane</keyword>
<comment type="similarity">
    <text evidence="2 7">Belongs to the ExbD/TolR family.</text>
</comment>
<dbReference type="Pfam" id="PF02472">
    <property type="entry name" value="ExbD"/>
    <property type="match status" value="1"/>
</dbReference>
<accession>A0ABU2WDA1</accession>
<dbReference type="PANTHER" id="PTHR30558:SF13">
    <property type="entry name" value="BIOPOLYMER TRANSPORT PROTEIN EXBD2"/>
    <property type="match status" value="1"/>
</dbReference>
<dbReference type="Proteomes" id="UP001254608">
    <property type="component" value="Unassembled WGS sequence"/>
</dbReference>
<comment type="subcellular location">
    <subcellularLocation>
        <location evidence="1">Cell membrane</location>
        <topology evidence="1">Single-pass membrane protein</topology>
    </subcellularLocation>
    <subcellularLocation>
        <location evidence="7">Cell membrane</location>
        <topology evidence="7">Single-pass type II membrane protein</topology>
    </subcellularLocation>
</comment>
<evidence type="ECO:0000313" key="9">
    <source>
        <dbReference type="EMBL" id="MDT0495860.1"/>
    </source>
</evidence>
<feature type="transmembrane region" description="Helical" evidence="8">
    <location>
        <begin position="20"/>
        <end position="40"/>
    </location>
</feature>
<proteinExistence type="inferred from homology"/>
<dbReference type="PANTHER" id="PTHR30558">
    <property type="entry name" value="EXBD MEMBRANE COMPONENT OF PMF-DRIVEN MACROMOLECULE IMPORT SYSTEM"/>
    <property type="match status" value="1"/>
</dbReference>
<evidence type="ECO:0000256" key="4">
    <source>
        <dbReference type="ARBA" id="ARBA00022692"/>
    </source>
</evidence>
<evidence type="ECO:0000256" key="8">
    <source>
        <dbReference type="SAM" id="Phobius"/>
    </source>
</evidence>
<evidence type="ECO:0000256" key="1">
    <source>
        <dbReference type="ARBA" id="ARBA00004162"/>
    </source>
</evidence>
<dbReference type="InterPro" id="IPR003400">
    <property type="entry name" value="ExbD"/>
</dbReference>
<evidence type="ECO:0000256" key="7">
    <source>
        <dbReference type="RuleBase" id="RU003879"/>
    </source>
</evidence>
<dbReference type="Gene3D" id="3.30.420.270">
    <property type="match status" value="1"/>
</dbReference>
<keyword evidence="4 7" id="KW-0812">Transmembrane</keyword>
<evidence type="ECO:0000256" key="6">
    <source>
        <dbReference type="ARBA" id="ARBA00023136"/>
    </source>
</evidence>
<evidence type="ECO:0000313" key="10">
    <source>
        <dbReference type="Proteomes" id="UP001254608"/>
    </source>
</evidence>
<dbReference type="RefSeq" id="WP_311363252.1">
    <property type="nucleotide sequence ID" value="NZ_JAVRIC010000001.1"/>
</dbReference>
<evidence type="ECO:0000256" key="5">
    <source>
        <dbReference type="ARBA" id="ARBA00022989"/>
    </source>
</evidence>